<name>A0A0R1QFK8_9LACO</name>
<feature type="domain" description="D-isomer specific 2-hydroxyacid dehydrogenase NAD-binding" evidence="6">
    <location>
        <begin position="108"/>
        <end position="284"/>
    </location>
</feature>
<dbReference type="Pfam" id="PF02826">
    <property type="entry name" value="2-Hacid_dh_C"/>
    <property type="match status" value="1"/>
</dbReference>
<evidence type="ECO:0000259" key="5">
    <source>
        <dbReference type="Pfam" id="PF00389"/>
    </source>
</evidence>
<evidence type="ECO:0000256" key="2">
    <source>
        <dbReference type="ARBA" id="ARBA00023002"/>
    </source>
</evidence>
<keyword evidence="8" id="KW-1185">Reference proteome</keyword>
<organism evidence="7 8">
    <name type="scientific">Lacticaseibacillus manihotivorans DSM 13343 = JCM 12514</name>
    <dbReference type="NCBI Taxonomy" id="1423769"/>
    <lineage>
        <taxon>Bacteria</taxon>
        <taxon>Bacillati</taxon>
        <taxon>Bacillota</taxon>
        <taxon>Bacilli</taxon>
        <taxon>Lactobacillales</taxon>
        <taxon>Lactobacillaceae</taxon>
        <taxon>Lacticaseibacillus</taxon>
    </lineage>
</organism>
<dbReference type="OrthoDB" id="9805416at2"/>
<feature type="domain" description="D-isomer specific 2-hydroxyacid dehydrogenase catalytic" evidence="5">
    <location>
        <begin position="19"/>
        <end position="312"/>
    </location>
</feature>
<dbReference type="InterPro" id="IPR036291">
    <property type="entry name" value="NAD(P)-bd_dom_sf"/>
</dbReference>
<dbReference type="GO" id="GO:0051287">
    <property type="term" value="F:NAD binding"/>
    <property type="evidence" value="ECO:0007669"/>
    <property type="project" value="InterPro"/>
</dbReference>
<dbReference type="PANTHER" id="PTHR43761">
    <property type="entry name" value="D-ISOMER SPECIFIC 2-HYDROXYACID DEHYDROGENASE FAMILY PROTEIN (AFU_ORTHOLOGUE AFUA_1G13630)"/>
    <property type="match status" value="1"/>
</dbReference>
<dbReference type="Gene3D" id="3.40.50.720">
    <property type="entry name" value="NAD(P)-binding Rossmann-like Domain"/>
    <property type="match status" value="2"/>
</dbReference>
<dbReference type="InterPro" id="IPR006139">
    <property type="entry name" value="D-isomer_2_OHA_DH_cat_dom"/>
</dbReference>
<dbReference type="PANTHER" id="PTHR43761:SF1">
    <property type="entry name" value="D-ISOMER SPECIFIC 2-HYDROXYACID DEHYDROGENASE CATALYTIC DOMAIN-CONTAINING PROTEIN-RELATED"/>
    <property type="match status" value="1"/>
</dbReference>
<keyword evidence="2 4" id="KW-0560">Oxidoreductase</keyword>
<dbReference type="AlphaFoldDB" id="A0A0R1QFK8"/>
<gene>
    <name evidence="7" type="ORF">FD01_GL001595</name>
</gene>
<accession>A0A0R1QFK8</accession>
<comment type="caution">
    <text evidence="7">The sequence shown here is derived from an EMBL/GenBank/DDBJ whole genome shotgun (WGS) entry which is preliminary data.</text>
</comment>
<sequence length="315" mass="34262">MTKIVVLNGAVVNYDHAMNWQQLGTNVQVYEHSAPTEILGRVQDATVVVTKEMPLPGDIVAQFPDSVKLVVEAGTGFNNHDLEALKAKHIALANVPAYSTERVADTALMLMLNLASSMQIQLKMLAQGDHRNFSDHLMVPHVELNGKTLGVIGFGHIGQALIKIAQAMGMQILVSTRTKRADRDGIHFTIQADLLQHSDFVSLNLPLTSATTHLIDANALKQMKPSAFLINTARGGLIDEPALIQALQHHDIAGAGLDVQASEPLADDSPLFELDNVIVTPHIGWRGLETRQRLVKIVADDIQAFLKGDALNRIL</sequence>
<reference evidence="7 8" key="1">
    <citation type="journal article" date="2015" name="Genome Announc.">
        <title>Expanding the biotechnology potential of lactobacilli through comparative genomics of 213 strains and associated genera.</title>
        <authorList>
            <person name="Sun Z."/>
            <person name="Harris H.M."/>
            <person name="McCann A."/>
            <person name="Guo C."/>
            <person name="Argimon S."/>
            <person name="Zhang W."/>
            <person name="Yang X."/>
            <person name="Jeffery I.B."/>
            <person name="Cooney J.C."/>
            <person name="Kagawa T.F."/>
            <person name="Liu W."/>
            <person name="Song Y."/>
            <person name="Salvetti E."/>
            <person name="Wrobel A."/>
            <person name="Rasinkangas P."/>
            <person name="Parkhill J."/>
            <person name="Rea M.C."/>
            <person name="O'Sullivan O."/>
            <person name="Ritari J."/>
            <person name="Douillard F.P."/>
            <person name="Paul Ross R."/>
            <person name="Yang R."/>
            <person name="Briner A.E."/>
            <person name="Felis G.E."/>
            <person name="de Vos W.M."/>
            <person name="Barrangou R."/>
            <person name="Klaenhammer T.R."/>
            <person name="Caufield P.W."/>
            <person name="Cui Y."/>
            <person name="Zhang H."/>
            <person name="O'Toole P.W."/>
        </authorList>
    </citation>
    <scope>NUCLEOTIDE SEQUENCE [LARGE SCALE GENOMIC DNA]</scope>
    <source>
        <strain evidence="7 8">DSM 13343</strain>
    </source>
</reference>
<dbReference type="InterPro" id="IPR029753">
    <property type="entry name" value="D-isomer_DH_CS"/>
</dbReference>
<dbReference type="SUPFAM" id="SSF51735">
    <property type="entry name" value="NAD(P)-binding Rossmann-fold domains"/>
    <property type="match status" value="1"/>
</dbReference>
<evidence type="ECO:0000313" key="7">
    <source>
        <dbReference type="EMBL" id="KRL43565.1"/>
    </source>
</evidence>
<evidence type="ECO:0000256" key="3">
    <source>
        <dbReference type="ARBA" id="ARBA00023027"/>
    </source>
</evidence>
<keyword evidence="3" id="KW-0520">NAD</keyword>
<dbReference type="SUPFAM" id="SSF52283">
    <property type="entry name" value="Formate/glycerate dehydrogenase catalytic domain-like"/>
    <property type="match status" value="1"/>
</dbReference>
<protein>
    <submittedName>
        <fullName evidence="7">Oxidoreductase</fullName>
    </submittedName>
</protein>
<evidence type="ECO:0000313" key="8">
    <source>
        <dbReference type="Proteomes" id="UP000051790"/>
    </source>
</evidence>
<proteinExistence type="inferred from homology"/>
<dbReference type="Pfam" id="PF00389">
    <property type="entry name" value="2-Hacid_dh"/>
    <property type="match status" value="1"/>
</dbReference>
<comment type="similarity">
    <text evidence="1 4">Belongs to the D-isomer specific 2-hydroxyacid dehydrogenase family.</text>
</comment>
<dbReference type="FunFam" id="3.40.50.720:FF:000203">
    <property type="entry name" value="D-3-phosphoglycerate dehydrogenase (SerA)"/>
    <property type="match status" value="1"/>
</dbReference>
<dbReference type="PATRIC" id="fig|1423769.4.peg.1708"/>
<evidence type="ECO:0000256" key="1">
    <source>
        <dbReference type="ARBA" id="ARBA00005854"/>
    </source>
</evidence>
<dbReference type="RefSeq" id="WP_054717521.1">
    <property type="nucleotide sequence ID" value="NZ_AZEU01000188.1"/>
</dbReference>
<evidence type="ECO:0000256" key="4">
    <source>
        <dbReference type="RuleBase" id="RU003719"/>
    </source>
</evidence>
<evidence type="ECO:0000259" key="6">
    <source>
        <dbReference type="Pfam" id="PF02826"/>
    </source>
</evidence>
<dbReference type="PROSITE" id="PS00670">
    <property type="entry name" value="D_2_HYDROXYACID_DH_2"/>
    <property type="match status" value="1"/>
</dbReference>
<dbReference type="Proteomes" id="UP000051790">
    <property type="component" value="Unassembled WGS sequence"/>
</dbReference>
<dbReference type="EMBL" id="AZEU01000188">
    <property type="protein sequence ID" value="KRL43565.1"/>
    <property type="molecule type" value="Genomic_DNA"/>
</dbReference>
<dbReference type="InterPro" id="IPR006140">
    <property type="entry name" value="D-isomer_DH_NAD-bd"/>
</dbReference>
<dbReference type="GO" id="GO:0016616">
    <property type="term" value="F:oxidoreductase activity, acting on the CH-OH group of donors, NAD or NADP as acceptor"/>
    <property type="evidence" value="ECO:0007669"/>
    <property type="project" value="InterPro"/>
</dbReference>
<dbReference type="InterPro" id="IPR050418">
    <property type="entry name" value="D-iso_2-hydroxyacid_DH_PdxB"/>
</dbReference>
<dbReference type="PROSITE" id="PS00671">
    <property type="entry name" value="D_2_HYDROXYACID_DH_3"/>
    <property type="match status" value="1"/>
</dbReference>